<keyword evidence="6" id="KW-0540">Nuclease</keyword>
<keyword evidence="9" id="KW-0460">Magnesium</keyword>
<proteinExistence type="inferred from homology"/>
<evidence type="ECO:0000256" key="5">
    <source>
        <dbReference type="ARBA" id="ARBA00012029"/>
    </source>
</evidence>
<dbReference type="OrthoDB" id="9803913at2"/>
<dbReference type="AlphaFoldDB" id="A0A1E7WSF2"/>
<evidence type="ECO:0000256" key="1">
    <source>
        <dbReference type="ARBA" id="ARBA00000983"/>
    </source>
</evidence>
<dbReference type="PANTHER" id="PTHR15749">
    <property type="entry name" value="FANCONI-ASSOCIATED NUCLEASE 1"/>
    <property type="match status" value="1"/>
</dbReference>
<evidence type="ECO:0000256" key="4">
    <source>
        <dbReference type="ARBA" id="ARBA00005533"/>
    </source>
</evidence>
<dbReference type="Pfam" id="PF08774">
    <property type="entry name" value="VRR_NUC"/>
    <property type="match status" value="1"/>
</dbReference>
<sequence length="550" mass="63303">MNTVFANPLDNPFYYLENFHRVLAWIGERYDDLLTADERDFLHHFPTLPQSSRALLVRMVMRKGTVFRASKLSYAEIGDTHAAALPLAALGLIEHDPQLDLDQLFELLQKPEIGKIFQLGANVRHLRKADQLAALREQFATPQPYSQWWQNSGDQAYRNLVQDLCDRLRLIFFGNFHQDWTEFVLSDLGIFQYEKVDFPPAARGFRTRRDIDDFLALHRCRERFELGEDPAAIIADLPACADDNEWLLSRRHKLTFAIGQHLEKLRDWPAAHAVYAGCPYPGARARAIRVLEKDEQPRAAFDLLQQAMAAPETEAERQQLLRMAPRLARKLGHAKPPPVPPARPLRIDLSLPLPTEHHYVEFVVRDHLAREDAPVYYVENSLINSLFGLLCWEAVFCPVPGAFFHPYHRAPADLHSADFQRRRAAQFAACFAQLDSGDYRATIRANHGAKRGIQSPFLHWQALSDDLLDLALECIPPVHLRRAFERILQDIKANRTGFPDLIQFWPAERRYTMIEVKGPGDRLQDNQLRWIDYCATHEMPVAVCYLQWAA</sequence>
<name>A0A1E7WSF2_9BURK</name>
<feature type="domain" description="VRR-NUC" evidence="11">
    <location>
        <begin position="434"/>
        <end position="548"/>
    </location>
</feature>
<dbReference type="InterPro" id="IPR014883">
    <property type="entry name" value="VRR_NUC"/>
</dbReference>
<dbReference type="GO" id="GO:0046872">
    <property type="term" value="F:metal ion binding"/>
    <property type="evidence" value="ECO:0007669"/>
    <property type="project" value="UniProtKB-KW"/>
</dbReference>
<evidence type="ECO:0000256" key="7">
    <source>
        <dbReference type="ARBA" id="ARBA00022723"/>
    </source>
</evidence>
<dbReference type="FunFam" id="3.40.1350.10:FF:000024">
    <property type="entry name" value="Fanconi-associated nuclease"/>
    <property type="match status" value="1"/>
</dbReference>
<dbReference type="PATRIC" id="fig|762836.4.peg.2049"/>
<dbReference type="GO" id="GO:0003676">
    <property type="term" value="F:nucleic acid binding"/>
    <property type="evidence" value="ECO:0007669"/>
    <property type="project" value="InterPro"/>
</dbReference>
<protein>
    <recommendedName>
        <fullName evidence="5">phosphodiesterase I</fullName>
        <ecNumber evidence="5">3.1.4.1</ecNumber>
    </recommendedName>
</protein>
<dbReference type="InterPro" id="IPR049125">
    <property type="entry name" value="FAN1-like_WH"/>
</dbReference>
<evidence type="ECO:0000256" key="3">
    <source>
        <dbReference type="ARBA" id="ARBA00001946"/>
    </source>
</evidence>
<reference evidence="13" key="1">
    <citation type="journal article" date="2016" name="Front. Microbiol.">
        <title>Molecular Keys to the Janthinobacterium and Duganella spp. Interaction with the Plant Pathogen Fusarium graminearum.</title>
        <authorList>
            <person name="Haack F.S."/>
            <person name="Poehlein A."/>
            <person name="Kroger C."/>
            <person name="Voigt C.A."/>
            <person name="Piepenbring M."/>
            <person name="Bode H.B."/>
            <person name="Daniel R."/>
            <person name="Schafer W."/>
            <person name="Streit W.R."/>
        </authorList>
    </citation>
    <scope>NUCLEOTIDE SEQUENCE [LARGE SCALE GENOMIC DNA]</scope>
    <source>
        <strain evidence="13">T54</strain>
    </source>
</reference>
<dbReference type="PANTHER" id="PTHR15749:SF4">
    <property type="entry name" value="FANCONI-ASSOCIATED NUCLEASE 1"/>
    <property type="match status" value="1"/>
</dbReference>
<evidence type="ECO:0000256" key="6">
    <source>
        <dbReference type="ARBA" id="ARBA00022722"/>
    </source>
</evidence>
<dbReference type="SMART" id="SM00990">
    <property type="entry name" value="VRR_NUC"/>
    <property type="match status" value="1"/>
</dbReference>
<evidence type="ECO:0000256" key="8">
    <source>
        <dbReference type="ARBA" id="ARBA00022801"/>
    </source>
</evidence>
<dbReference type="InterPro" id="IPR033315">
    <property type="entry name" value="Fan1-like"/>
</dbReference>
<evidence type="ECO:0000256" key="2">
    <source>
        <dbReference type="ARBA" id="ARBA00001936"/>
    </source>
</evidence>
<comment type="caution">
    <text evidence="12">The sequence shown here is derived from an EMBL/GenBank/DDBJ whole genome shotgun (WGS) entry which is preliminary data.</text>
</comment>
<organism evidence="12 13">
    <name type="scientific">Duganella phyllosphaerae</name>
    <dbReference type="NCBI Taxonomy" id="762836"/>
    <lineage>
        <taxon>Bacteria</taxon>
        <taxon>Pseudomonadati</taxon>
        <taxon>Pseudomonadota</taxon>
        <taxon>Betaproteobacteria</taxon>
        <taxon>Burkholderiales</taxon>
        <taxon>Oxalobacteraceae</taxon>
        <taxon>Telluria group</taxon>
        <taxon>Duganella</taxon>
    </lineage>
</organism>
<dbReference type="Pfam" id="PF18081">
    <property type="entry name" value="FANC_SAP"/>
    <property type="match status" value="1"/>
</dbReference>
<dbReference type="RefSeq" id="WP_070247673.1">
    <property type="nucleotide sequence ID" value="NZ_LROM01000076.1"/>
</dbReference>
<dbReference type="GO" id="GO:0036297">
    <property type="term" value="P:interstrand cross-link repair"/>
    <property type="evidence" value="ECO:0007669"/>
    <property type="project" value="InterPro"/>
</dbReference>
<dbReference type="EC" id="3.1.4.1" evidence="5"/>
<evidence type="ECO:0000256" key="10">
    <source>
        <dbReference type="ARBA" id="ARBA00023211"/>
    </source>
</evidence>
<evidence type="ECO:0000313" key="12">
    <source>
        <dbReference type="EMBL" id="OFA02488.1"/>
    </source>
</evidence>
<keyword evidence="8" id="KW-0378">Hydrolase</keyword>
<comment type="similarity">
    <text evidence="4">Belongs to the FAN1 family.</text>
</comment>
<dbReference type="InterPro" id="IPR040603">
    <property type="entry name" value="FAN1_SAP_bact"/>
</dbReference>
<keyword evidence="13" id="KW-1185">Reference proteome</keyword>
<dbReference type="Pfam" id="PF21315">
    <property type="entry name" value="FAN1_HTH"/>
    <property type="match status" value="1"/>
</dbReference>
<gene>
    <name evidence="12" type="ORF">DUPY_19730</name>
</gene>
<evidence type="ECO:0000313" key="13">
    <source>
        <dbReference type="Proteomes" id="UP000175989"/>
    </source>
</evidence>
<dbReference type="GO" id="GO:0004528">
    <property type="term" value="F:phosphodiesterase I activity"/>
    <property type="evidence" value="ECO:0007669"/>
    <property type="project" value="UniProtKB-EC"/>
</dbReference>
<dbReference type="Proteomes" id="UP000175989">
    <property type="component" value="Unassembled WGS sequence"/>
</dbReference>
<evidence type="ECO:0000256" key="9">
    <source>
        <dbReference type="ARBA" id="ARBA00022842"/>
    </source>
</evidence>
<dbReference type="EMBL" id="LROM01000076">
    <property type="protein sequence ID" value="OFA02488.1"/>
    <property type="molecule type" value="Genomic_DNA"/>
</dbReference>
<dbReference type="InterPro" id="IPR011856">
    <property type="entry name" value="tRNA_endonuc-like_dom_sf"/>
</dbReference>
<accession>A0A1E7WSF2</accession>
<evidence type="ECO:0000259" key="11">
    <source>
        <dbReference type="SMART" id="SM00990"/>
    </source>
</evidence>
<comment type="catalytic activity">
    <reaction evidence="1">
        <text>Hydrolytically removes 5'-nucleotides successively from the 3'-hydroxy termini of 3'-hydroxy-terminated oligonucleotides.</text>
        <dbReference type="EC" id="3.1.4.1"/>
    </reaction>
</comment>
<keyword evidence="10" id="KW-0464">Manganese</keyword>
<dbReference type="Gene3D" id="3.40.1350.10">
    <property type="match status" value="1"/>
</dbReference>
<comment type="cofactor">
    <cofactor evidence="3">
        <name>Mg(2+)</name>
        <dbReference type="ChEBI" id="CHEBI:18420"/>
    </cofactor>
</comment>
<keyword evidence="7" id="KW-0479">Metal-binding</keyword>
<comment type="cofactor">
    <cofactor evidence="2">
        <name>Mn(2+)</name>
        <dbReference type="ChEBI" id="CHEBI:29035"/>
    </cofactor>
</comment>